<dbReference type="FunFam" id="2.40.110.10:FF:000002">
    <property type="entry name" value="Acyl-CoA dehydrogenase fadE12"/>
    <property type="match status" value="1"/>
</dbReference>
<evidence type="ECO:0000256" key="3">
    <source>
        <dbReference type="ARBA" id="ARBA00011881"/>
    </source>
</evidence>
<dbReference type="EC" id="1.3.1.95" evidence="11"/>
<evidence type="ECO:0000256" key="5">
    <source>
        <dbReference type="ARBA" id="ARBA00022827"/>
    </source>
</evidence>
<dbReference type="PANTHER" id="PTHR43884">
    <property type="entry name" value="ACYL-COA DEHYDROGENASE"/>
    <property type="match status" value="1"/>
</dbReference>
<feature type="domain" description="Acyl-CoA dehydrogenase/oxidase N-terminal" evidence="10">
    <location>
        <begin position="6"/>
        <end position="116"/>
    </location>
</feature>
<evidence type="ECO:0000259" key="8">
    <source>
        <dbReference type="Pfam" id="PF00441"/>
    </source>
</evidence>
<dbReference type="InterPro" id="IPR006091">
    <property type="entry name" value="Acyl-CoA_Oxase/DH_mid-dom"/>
</dbReference>
<proteinExistence type="inferred from homology"/>
<evidence type="ECO:0000256" key="6">
    <source>
        <dbReference type="ARBA" id="ARBA00023002"/>
    </source>
</evidence>
<evidence type="ECO:0000256" key="7">
    <source>
        <dbReference type="RuleBase" id="RU362125"/>
    </source>
</evidence>
<dbReference type="PROSITE" id="PS00072">
    <property type="entry name" value="ACYL_COA_DH_1"/>
    <property type="match status" value="1"/>
</dbReference>
<dbReference type="SUPFAM" id="SSF47203">
    <property type="entry name" value="Acyl-CoA dehydrogenase C-terminal domain-like"/>
    <property type="match status" value="1"/>
</dbReference>
<keyword evidence="5 7" id="KW-0274">FAD</keyword>
<dbReference type="Pfam" id="PF00441">
    <property type="entry name" value="Acyl-CoA_dh_1"/>
    <property type="match status" value="1"/>
</dbReference>
<keyword evidence="6 7" id="KW-0560">Oxidoreductase</keyword>
<feature type="domain" description="Acyl-CoA dehydrogenase/oxidase C-terminal" evidence="8">
    <location>
        <begin position="230"/>
        <end position="379"/>
    </location>
</feature>
<protein>
    <submittedName>
        <fullName evidence="11">Acryloyl-CoA reductase (NADH)</fullName>
        <ecNumber evidence="11">1.3.1.95</ecNumber>
    </submittedName>
</protein>
<dbReference type="Gene3D" id="1.10.540.10">
    <property type="entry name" value="Acyl-CoA dehydrogenase/oxidase, N-terminal domain"/>
    <property type="match status" value="1"/>
</dbReference>
<accession>A0A653A4N1</accession>
<dbReference type="Gene3D" id="1.20.140.10">
    <property type="entry name" value="Butyryl-CoA Dehydrogenase, subunit A, domain 3"/>
    <property type="match status" value="1"/>
</dbReference>
<gene>
    <name evidence="11" type="primary">acrC</name>
    <name evidence="11" type="ORF">TRIP_B250139</name>
</gene>
<dbReference type="GO" id="GO:0043958">
    <property type="term" value="F:acryloyl-CoA reductase (NADH) activity"/>
    <property type="evidence" value="ECO:0007669"/>
    <property type="project" value="UniProtKB-EC"/>
</dbReference>
<comment type="similarity">
    <text evidence="2 7">Belongs to the acyl-CoA dehydrogenase family.</text>
</comment>
<dbReference type="InterPro" id="IPR013786">
    <property type="entry name" value="AcylCoA_DH/ox_N"/>
</dbReference>
<evidence type="ECO:0000259" key="10">
    <source>
        <dbReference type="Pfam" id="PF02771"/>
    </source>
</evidence>
<dbReference type="PIRSF" id="PIRSF016578">
    <property type="entry name" value="HsaA"/>
    <property type="match status" value="1"/>
</dbReference>
<dbReference type="InterPro" id="IPR036250">
    <property type="entry name" value="AcylCo_DH-like_C"/>
</dbReference>
<evidence type="ECO:0000256" key="2">
    <source>
        <dbReference type="ARBA" id="ARBA00009347"/>
    </source>
</evidence>
<evidence type="ECO:0000256" key="4">
    <source>
        <dbReference type="ARBA" id="ARBA00022630"/>
    </source>
</evidence>
<dbReference type="PANTHER" id="PTHR43884:SF12">
    <property type="entry name" value="ISOVALERYL-COA DEHYDROGENASE, MITOCHONDRIAL-RELATED"/>
    <property type="match status" value="1"/>
</dbReference>
<dbReference type="EMBL" id="UPXX01000018">
    <property type="protein sequence ID" value="VBB43026.1"/>
    <property type="molecule type" value="Genomic_DNA"/>
</dbReference>
<evidence type="ECO:0000256" key="1">
    <source>
        <dbReference type="ARBA" id="ARBA00001974"/>
    </source>
</evidence>
<evidence type="ECO:0000259" key="9">
    <source>
        <dbReference type="Pfam" id="PF02770"/>
    </source>
</evidence>
<sequence>MDFDLTKEQKDIARAAGEFAEGEFPDLARECDREERYPMELVRKAAGLGFIGVNLPEAYGGTGYGYLEKCLVCEAFWRVDPGLGSVLISATFGADMILLFGNEAQKKTWLQPLTCGQAVMGSAITEPDAGSDVASTRTEARAAEDGYIIDGSKMFITNGTVGSYFVVLCLTDPDNPSRHRRHSVILVERDRPGFEANKLRHKLGIRASDTAELVFKTVRVPKDHLIGEEGQGFYQFMHFFNLTRIHVGAEGVGIAQGALDRAIRHLKTRHQFGHPLGAYQANQFKVAEMATRIHAARNMVYEAAFRADQGRPDHTLTAMAKWYAGETCTYTAQEALQIHGGYGYFAEYDIERFYRDAKIIEIYEGTKEIEKIIIARSLL</sequence>
<dbReference type="InterPro" id="IPR009100">
    <property type="entry name" value="AcylCoA_DH/oxidase_NM_dom_sf"/>
</dbReference>
<dbReference type="FunFam" id="1.20.140.10:FF:000001">
    <property type="entry name" value="Acyl-CoA dehydrogenase"/>
    <property type="match status" value="1"/>
</dbReference>
<evidence type="ECO:0000313" key="11">
    <source>
        <dbReference type="EMBL" id="VBB43026.1"/>
    </source>
</evidence>
<dbReference type="PROSITE" id="PS00073">
    <property type="entry name" value="ACYL_COA_DH_2"/>
    <property type="match status" value="1"/>
</dbReference>
<dbReference type="SUPFAM" id="SSF56645">
    <property type="entry name" value="Acyl-CoA dehydrogenase NM domain-like"/>
    <property type="match status" value="1"/>
</dbReference>
<dbReference type="InterPro" id="IPR037069">
    <property type="entry name" value="AcylCoA_DH/ox_N_sf"/>
</dbReference>
<dbReference type="InterPro" id="IPR009075">
    <property type="entry name" value="AcylCo_DH/oxidase_C"/>
</dbReference>
<dbReference type="GO" id="GO:0003995">
    <property type="term" value="F:acyl-CoA dehydrogenase activity"/>
    <property type="evidence" value="ECO:0007669"/>
    <property type="project" value="InterPro"/>
</dbReference>
<dbReference type="InterPro" id="IPR006089">
    <property type="entry name" value="Acyl-CoA_DH_CS"/>
</dbReference>
<dbReference type="Gene3D" id="2.40.110.10">
    <property type="entry name" value="Butyryl-CoA Dehydrogenase, subunit A, domain 2"/>
    <property type="match status" value="1"/>
</dbReference>
<keyword evidence="4 7" id="KW-0285">Flavoprotein</keyword>
<reference evidence="11" key="1">
    <citation type="submission" date="2018-07" db="EMBL/GenBank/DDBJ databases">
        <authorList>
            <consortium name="Genoscope - CEA"/>
            <person name="William W."/>
        </authorList>
    </citation>
    <scope>NUCLEOTIDE SEQUENCE</scope>
    <source>
        <strain evidence="11">IK1</strain>
    </source>
</reference>
<dbReference type="GO" id="GO:0050660">
    <property type="term" value="F:flavin adenine dinucleotide binding"/>
    <property type="evidence" value="ECO:0007669"/>
    <property type="project" value="InterPro"/>
</dbReference>
<dbReference type="InterPro" id="IPR046373">
    <property type="entry name" value="Acyl-CoA_Oxase/DH_mid-dom_sf"/>
</dbReference>
<name>A0A653A4N1_UNCDX</name>
<dbReference type="Pfam" id="PF02770">
    <property type="entry name" value="Acyl-CoA_dh_M"/>
    <property type="match status" value="1"/>
</dbReference>
<comment type="subunit">
    <text evidence="3">Homotetramer.</text>
</comment>
<dbReference type="Pfam" id="PF02771">
    <property type="entry name" value="Acyl-CoA_dh_N"/>
    <property type="match status" value="1"/>
</dbReference>
<feature type="domain" description="Acyl-CoA oxidase/dehydrogenase middle" evidence="9">
    <location>
        <begin position="123"/>
        <end position="218"/>
    </location>
</feature>
<dbReference type="AlphaFoldDB" id="A0A653A4N1"/>
<comment type="cofactor">
    <cofactor evidence="1 7">
        <name>FAD</name>
        <dbReference type="ChEBI" id="CHEBI:57692"/>
    </cofactor>
</comment>
<organism evidence="11">
    <name type="scientific">Uncultured Desulfatiglans sp</name>
    <dbReference type="NCBI Taxonomy" id="1748965"/>
    <lineage>
        <taxon>Bacteria</taxon>
        <taxon>Pseudomonadati</taxon>
        <taxon>Thermodesulfobacteriota</taxon>
        <taxon>Desulfobacteria</taxon>
        <taxon>Desulfatiglandales</taxon>
        <taxon>Desulfatiglandaceae</taxon>
        <taxon>Desulfatiglans</taxon>
        <taxon>environmental samples</taxon>
    </lineage>
</organism>